<reference evidence="3" key="1">
    <citation type="submission" date="2016-10" db="EMBL/GenBank/DDBJ databases">
        <authorList>
            <person name="Varghese N."/>
            <person name="Submissions S."/>
        </authorList>
    </citation>
    <scope>NUCLEOTIDE SEQUENCE [LARGE SCALE GENOMIC DNA]</scope>
    <source>
        <strain evidence="3">DSM 25055</strain>
    </source>
</reference>
<organism evidence="2 3">
    <name type="scientific">Natrinema salaciae</name>
    <dbReference type="NCBI Taxonomy" id="1186196"/>
    <lineage>
        <taxon>Archaea</taxon>
        <taxon>Methanobacteriati</taxon>
        <taxon>Methanobacteriota</taxon>
        <taxon>Stenosarchaea group</taxon>
        <taxon>Halobacteria</taxon>
        <taxon>Halobacteriales</taxon>
        <taxon>Natrialbaceae</taxon>
        <taxon>Natrinema</taxon>
    </lineage>
</organism>
<proteinExistence type="predicted"/>
<evidence type="ECO:0000259" key="1">
    <source>
        <dbReference type="Pfam" id="PF07705"/>
    </source>
</evidence>
<protein>
    <submittedName>
        <fullName evidence="2">CARDB protein</fullName>
    </submittedName>
</protein>
<dbReference type="RefSeq" id="WP_090619607.1">
    <property type="nucleotide sequence ID" value="NZ_FOFD01000004.1"/>
</dbReference>
<dbReference type="Proteomes" id="UP000199114">
    <property type="component" value="Unassembled WGS sequence"/>
</dbReference>
<keyword evidence="3" id="KW-1185">Reference proteome</keyword>
<dbReference type="InterPro" id="IPR011635">
    <property type="entry name" value="CARDB"/>
</dbReference>
<evidence type="ECO:0000313" key="3">
    <source>
        <dbReference type="Proteomes" id="UP000199114"/>
    </source>
</evidence>
<accession>A0A1H9MSY7</accession>
<name>A0A1H9MSY7_9EURY</name>
<dbReference type="Gene3D" id="2.60.40.10">
    <property type="entry name" value="Immunoglobulins"/>
    <property type="match status" value="2"/>
</dbReference>
<dbReference type="STRING" id="1186196.SAMN04489841_3475"/>
<dbReference type="Pfam" id="PF07705">
    <property type="entry name" value="CARDB"/>
    <property type="match status" value="1"/>
</dbReference>
<sequence>MHLPNISYLLLSVLILAFVVPTAAVTIQTDTPTEDVVLEPAPSSNGKYATVEDGEIRLDLEALNDRAVTTADDVFTITVTDDAVERIWIDHDVPGLSFYERGDPSATITDSNPLEPAAGETTSVGVAVDTHVARSGTETFTVNVRYRDEGSSVGGPPETVPPSPAVNLTSLDVSPTTLATGETVTVNATYRNEGRDSGNVTSRLTVDGTVVDRRSFALEPNETKSVRFVRAMDWPGTYEVGVDGAETRPVTVDGPPIHVVNASVDDPSVTAGDAARVRATVRNPTDTRVDRTLEFAVDGIVVDSRAVSIPANGARTVTVERRFDESGRYEVGVSGVPAGTVTVDERAGISIRNRELSAATTAALAPPATAGLLFLAVAANRRWAFVR</sequence>
<dbReference type="InterPro" id="IPR013783">
    <property type="entry name" value="Ig-like_fold"/>
</dbReference>
<dbReference type="AlphaFoldDB" id="A0A1H9MSY7"/>
<evidence type="ECO:0000313" key="2">
    <source>
        <dbReference type="EMBL" id="SER26545.1"/>
    </source>
</evidence>
<gene>
    <name evidence="2" type="ORF">SAMN04489841_3475</name>
</gene>
<feature type="domain" description="CARDB" evidence="1">
    <location>
        <begin position="171"/>
        <end position="242"/>
    </location>
</feature>
<dbReference type="EMBL" id="FOFD01000004">
    <property type="protein sequence ID" value="SER26545.1"/>
    <property type="molecule type" value="Genomic_DNA"/>
</dbReference>
<dbReference type="OrthoDB" id="271491at2157"/>